<name>A0A8J7UVI4_9BACT</name>
<proteinExistence type="predicted"/>
<dbReference type="Proteomes" id="UP000673975">
    <property type="component" value="Unassembled WGS sequence"/>
</dbReference>
<dbReference type="EMBL" id="JAFIDN010000005">
    <property type="protein sequence ID" value="MBP3192587.1"/>
    <property type="molecule type" value="Genomic_DNA"/>
</dbReference>
<protein>
    <submittedName>
        <fullName evidence="1">Uncharacterized protein</fullName>
    </submittedName>
</protein>
<dbReference type="RefSeq" id="WP_210511487.1">
    <property type="nucleotide sequence ID" value="NZ_JAFIDN010000005.1"/>
</dbReference>
<sequence>MRKVSLILFVFIAAAGNAEKVVLARGLEEKPIRGVIFQEFRVDSAAAGIDTSHVRNFRIEDVVYAVE</sequence>
<gene>
    <name evidence="1" type="ORF">NATSA_07920</name>
</gene>
<dbReference type="AlphaFoldDB" id="A0A8J7UVI4"/>
<evidence type="ECO:0000313" key="1">
    <source>
        <dbReference type="EMBL" id="MBP3192587.1"/>
    </source>
</evidence>
<comment type="caution">
    <text evidence="1">The sequence shown here is derived from an EMBL/GenBank/DDBJ whole genome shotgun (WGS) entry which is preliminary data.</text>
</comment>
<evidence type="ECO:0000313" key="2">
    <source>
        <dbReference type="Proteomes" id="UP000673975"/>
    </source>
</evidence>
<reference evidence="1" key="1">
    <citation type="submission" date="2021-02" db="EMBL/GenBank/DDBJ databases">
        <title>Natronogracilivirga saccharolytica gen. nov. sp. nov. a new anaerobic, haloalkiliphilic carbohydrate-fermenting bacterium from soda lake and proposing of Cyclonatronumiaceae fam. nov. in the phylum Balneolaeota.</title>
        <authorList>
            <person name="Zhilina T.N."/>
            <person name="Sorokin D.Y."/>
            <person name="Zavarzina D.G."/>
            <person name="Toshchakov S.V."/>
            <person name="Kublanov I.V."/>
        </authorList>
    </citation>
    <scope>NUCLEOTIDE SEQUENCE</scope>
    <source>
        <strain evidence="1">Z-1702</strain>
    </source>
</reference>
<organism evidence="1 2">
    <name type="scientific">Natronogracilivirga saccharolytica</name>
    <dbReference type="NCBI Taxonomy" id="2812953"/>
    <lineage>
        <taxon>Bacteria</taxon>
        <taxon>Pseudomonadati</taxon>
        <taxon>Balneolota</taxon>
        <taxon>Balneolia</taxon>
        <taxon>Balneolales</taxon>
        <taxon>Cyclonatronaceae</taxon>
        <taxon>Natronogracilivirga</taxon>
    </lineage>
</organism>
<keyword evidence="2" id="KW-1185">Reference proteome</keyword>
<accession>A0A8J7UVI4</accession>